<feature type="transmembrane region" description="Helical" evidence="2">
    <location>
        <begin position="118"/>
        <end position="142"/>
    </location>
</feature>
<evidence type="ECO:0000313" key="3">
    <source>
        <dbReference type="EMBL" id="GAA4749411.1"/>
    </source>
</evidence>
<keyword evidence="2" id="KW-0472">Membrane</keyword>
<reference evidence="4" key="1">
    <citation type="journal article" date="2019" name="Int. J. Syst. Evol. Microbiol.">
        <title>The Global Catalogue of Microorganisms (GCM) 10K type strain sequencing project: providing services to taxonomists for standard genome sequencing and annotation.</title>
        <authorList>
            <consortium name="The Broad Institute Genomics Platform"/>
            <consortium name="The Broad Institute Genome Sequencing Center for Infectious Disease"/>
            <person name="Wu L."/>
            <person name="Ma J."/>
        </authorList>
    </citation>
    <scope>NUCLEOTIDE SEQUENCE [LARGE SCALE GENOMIC DNA]</scope>
    <source>
        <strain evidence="4">JCM 18532</strain>
    </source>
</reference>
<keyword evidence="2" id="KW-1133">Transmembrane helix</keyword>
<feature type="transmembrane region" description="Helical" evidence="2">
    <location>
        <begin position="54"/>
        <end position="74"/>
    </location>
</feature>
<evidence type="ECO:0000256" key="2">
    <source>
        <dbReference type="SAM" id="Phobius"/>
    </source>
</evidence>
<dbReference type="EMBL" id="BAABKN010000023">
    <property type="protein sequence ID" value="GAA4749411.1"/>
    <property type="molecule type" value="Genomic_DNA"/>
</dbReference>
<feature type="transmembrane region" description="Helical" evidence="2">
    <location>
        <begin position="86"/>
        <end position="106"/>
    </location>
</feature>
<dbReference type="Proteomes" id="UP001499882">
    <property type="component" value="Unassembled WGS sequence"/>
</dbReference>
<feature type="region of interest" description="Disordered" evidence="1">
    <location>
        <begin position="305"/>
        <end position="336"/>
    </location>
</feature>
<keyword evidence="4" id="KW-1185">Reference proteome</keyword>
<organism evidence="3 4">
    <name type="scientific">Nocardioides endophyticus</name>
    <dbReference type="NCBI Taxonomy" id="1353775"/>
    <lineage>
        <taxon>Bacteria</taxon>
        <taxon>Bacillati</taxon>
        <taxon>Actinomycetota</taxon>
        <taxon>Actinomycetes</taxon>
        <taxon>Propionibacteriales</taxon>
        <taxon>Nocardioidaceae</taxon>
        <taxon>Nocardioides</taxon>
    </lineage>
</organism>
<name>A0ABP8Z8A4_9ACTN</name>
<feature type="compositionally biased region" description="Gly residues" evidence="1">
    <location>
        <begin position="320"/>
        <end position="329"/>
    </location>
</feature>
<feature type="transmembrane region" description="Helical" evidence="2">
    <location>
        <begin position="208"/>
        <end position="239"/>
    </location>
</feature>
<gene>
    <name evidence="3" type="ORF">GCM10023350_38140</name>
</gene>
<feature type="transmembrane region" description="Helical" evidence="2">
    <location>
        <begin position="374"/>
        <end position="398"/>
    </location>
</feature>
<comment type="caution">
    <text evidence="3">The sequence shown here is derived from an EMBL/GenBank/DDBJ whole genome shotgun (WGS) entry which is preliminary data.</text>
</comment>
<feature type="transmembrane region" description="Helical" evidence="2">
    <location>
        <begin position="6"/>
        <end position="23"/>
    </location>
</feature>
<feature type="transmembrane region" description="Helical" evidence="2">
    <location>
        <begin position="410"/>
        <end position="430"/>
    </location>
</feature>
<proteinExistence type="predicted"/>
<evidence type="ECO:0000256" key="1">
    <source>
        <dbReference type="SAM" id="MobiDB-lite"/>
    </source>
</evidence>
<evidence type="ECO:0008006" key="5">
    <source>
        <dbReference type="Google" id="ProtNLM"/>
    </source>
</evidence>
<accession>A0ABP8Z8A4</accession>
<feature type="transmembrane region" description="Helical" evidence="2">
    <location>
        <begin position="251"/>
        <end position="273"/>
    </location>
</feature>
<protein>
    <recommendedName>
        <fullName evidence="5">O-antigen ligase domain-containing protein</fullName>
    </recommendedName>
</protein>
<sequence>MPSWLRYWVIVCVLGVFGPYIVSGARTEQLVIYGSAAAVVVTQLPRLFQILRPALLVLGLWAAYAVVVVGGGLIIDNHMPWPSGSLVAGVDNALLPLASIVVFTFWTSLAGSESVLRLVSWVVAWAMGANAVLAIVTTYLGLDAVPGIGRFWGAGGFDSSVAVLAEQMGRFSGVFNQPAEAGVAYSLAALGILFLARVEPQAPRPVLWVLLALVVIGGLLTLSKVFVVGGLVLALITAITDRRNRRQSVPVGILAVGVAAGLGMANLAGSWGASIMLNWYRVSIQAGDSFPYTLSAGRFGTPGDNGAAPSITPSAPVDTGGSGTDGAGGPTTEPEVPLPTGLSDVAHQILDNQPVFGVGARGLQVAYDSTWTEAMIVGGVVGLVLMLLVYVVLVARWVSNRRIVPRSTSLFAGAVVLLTVGASFGMPALTGNRESTLLWMFLVPLVVAYRPAPGAPEPAAGYVAAGHGRWSEQPGA</sequence>
<evidence type="ECO:0000313" key="4">
    <source>
        <dbReference type="Proteomes" id="UP001499882"/>
    </source>
</evidence>
<keyword evidence="2" id="KW-0812">Transmembrane</keyword>